<comment type="subcellular location">
    <subcellularLocation>
        <location evidence="1">Nucleus</location>
    </subcellularLocation>
</comment>
<dbReference type="InterPro" id="IPR025974">
    <property type="entry name" value="Mif2/CENP-C_cupin"/>
</dbReference>
<dbReference type="GO" id="GO:0051382">
    <property type="term" value="P:kinetochore assembly"/>
    <property type="evidence" value="ECO:0007669"/>
    <property type="project" value="InterPro"/>
</dbReference>
<evidence type="ECO:0000256" key="3">
    <source>
        <dbReference type="ARBA" id="ARBA00023125"/>
    </source>
</evidence>
<feature type="region of interest" description="Disordered" evidence="7">
    <location>
        <begin position="1"/>
        <end position="115"/>
    </location>
</feature>
<feature type="compositionally biased region" description="Polar residues" evidence="7">
    <location>
        <begin position="52"/>
        <end position="82"/>
    </location>
</feature>
<comment type="similarity">
    <text evidence="2">Belongs to the CENP-C/MIF2 family.</text>
</comment>
<dbReference type="PANTHER" id="PTHR16684">
    <property type="entry name" value="CENTROMERE PROTEIN C"/>
    <property type="match status" value="1"/>
</dbReference>
<dbReference type="SUPFAM" id="SSF51182">
    <property type="entry name" value="RmlC-like cupins"/>
    <property type="match status" value="1"/>
</dbReference>
<evidence type="ECO:0000256" key="7">
    <source>
        <dbReference type="SAM" id="MobiDB-lite"/>
    </source>
</evidence>
<protein>
    <recommendedName>
        <fullName evidence="6">CENP-C homolog</fullName>
    </recommendedName>
</protein>
<feature type="compositionally biased region" description="Basic and acidic residues" evidence="7">
    <location>
        <begin position="230"/>
        <end position="241"/>
    </location>
</feature>
<organism evidence="9 10">
    <name type="scientific">Serendipita vermifera MAFF 305830</name>
    <dbReference type="NCBI Taxonomy" id="933852"/>
    <lineage>
        <taxon>Eukaryota</taxon>
        <taxon>Fungi</taxon>
        <taxon>Dikarya</taxon>
        <taxon>Basidiomycota</taxon>
        <taxon>Agaricomycotina</taxon>
        <taxon>Agaricomycetes</taxon>
        <taxon>Sebacinales</taxon>
        <taxon>Serendipitaceae</taxon>
        <taxon>Serendipita</taxon>
    </lineage>
</organism>
<proteinExistence type="inferred from homology"/>
<comment type="function">
    <text evidence="5">Component of the kinetochore, a multiprotein complex that assembles on centromeric DNA and attaches chromosomes to spindle microtubules, mediating chromosome segregation and sister chromatid segregation during meiosis and mitosis. Component of the inner kinetochore constitutive centromere-associated network (CCAN), which serves as a structural platform for outer kinetochore assembly.</text>
</comment>
<feature type="compositionally biased region" description="Basic residues" evidence="7">
    <location>
        <begin position="512"/>
        <end position="526"/>
    </location>
</feature>
<feature type="compositionally biased region" description="Acidic residues" evidence="7">
    <location>
        <begin position="450"/>
        <end position="459"/>
    </location>
</feature>
<evidence type="ECO:0000259" key="8">
    <source>
        <dbReference type="Pfam" id="PF11699"/>
    </source>
</evidence>
<dbReference type="Proteomes" id="UP000054097">
    <property type="component" value="Unassembled WGS sequence"/>
</dbReference>
<dbReference type="PANTHER" id="PTHR16684:SF11">
    <property type="entry name" value="CENTROMERE PROTEIN C"/>
    <property type="match status" value="1"/>
</dbReference>
<keyword evidence="3" id="KW-0238">DNA-binding</keyword>
<dbReference type="GO" id="GO:0005634">
    <property type="term" value="C:nucleus"/>
    <property type="evidence" value="ECO:0007669"/>
    <property type="project" value="UniProtKB-SubCell"/>
</dbReference>
<evidence type="ECO:0000256" key="6">
    <source>
        <dbReference type="ARBA" id="ARBA00075033"/>
    </source>
</evidence>
<feature type="compositionally biased region" description="Polar residues" evidence="7">
    <location>
        <begin position="734"/>
        <end position="744"/>
    </location>
</feature>
<feature type="region of interest" description="Disordered" evidence="7">
    <location>
        <begin position="192"/>
        <end position="469"/>
    </location>
</feature>
<evidence type="ECO:0000256" key="5">
    <source>
        <dbReference type="ARBA" id="ARBA00057947"/>
    </source>
</evidence>
<dbReference type="Gene3D" id="2.60.120.10">
    <property type="entry name" value="Jelly Rolls"/>
    <property type="match status" value="1"/>
</dbReference>
<feature type="compositionally biased region" description="Acidic residues" evidence="7">
    <location>
        <begin position="324"/>
        <end position="344"/>
    </location>
</feature>
<dbReference type="HOGENOM" id="CLU_373457_0_0_1"/>
<dbReference type="GO" id="GO:0051455">
    <property type="term" value="P:spindle attachment to meiosis I kinetochore"/>
    <property type="evidence" value="ECO:0007669"/>
    <property type="project" value="TreeGrafter"/>
</dbReference>
<name>A0A0C3B6F4_SERVB</name>
<sequence>MLRTGTTAAAQRKGGPRSRSHNDDRFKGTLTGVAIPEARRGSDGIEDFENLLENNYDQNKPSQNLRNTAARGTNGASKSTAPHSARSNDDFVERSVPNRSRPPSTIGPSTSRALQGVDVDYTSVPSPRINPARLGYGPLVSNYQNRSPAYDRSSALGFSAHRPNRTFSGLSENHDDEEDAEKIMDQYVDFNGGVQAYQDSVSPPPQEHSSPPQVSKKLVHSPVVNRSAAKPKEPTPAERAVESSPAVTVSRQVKGKQRATEEPEVPPTPAPIKLNGKRHANLTDDEGDQDAPLVPRKPRSARVSNDSAAGTASAKSKAIRNPEPPDEVQPDDNQFDEPQFDDNGGDNFGQDYADEEPAPNDEPPATASEQSEGESESALKKAAKKSKKEKPASKKAKGTEAEKKRRRNVDDDPPRQTKKPRADSAKPSSRARSKTPVEPDKSWLEPLESPSEDEEEEDDAGVRRSRRAKIAPVKFWLGEKLEYETWQAGSDRQVPTILGVRRVPEAPAASLSRKKKKSKQKTRSKSRRLETDESRPQSIVRVETGWDDDTVPSALVLDFDTNEEVEKMIAFTAGMVVPKLTDRGHFFYQRIFNDERYVAAGHIVIPPKGEKPKKSAKDNTFVFYLIEGAIQVMVHEAKFYLAAGGMFMVPRGNTYYIRNMQDYDAKLFFVQGRRMTAEELEMYRDTPERETASPGRSRYMYSDEIGASGRRQRSSSRGEARSSSPRKAAGTSKPVASTSTVRRR</sequence>
<feature type="compositionally biased region" description="Basic and acidic residues" evidence="7">
    <location>
        <begin position="389"/>
        <end position="424"/>
    </location>
</feature>
<dbReference type="OrthoDB" id="1939643at2759"/>
<evidence type="ECO:0000313" key="10">
    <source>
        <dbReference type="Proteomes" id="UP000054097"/>
    </source>
</evidence>
<dbReference type="GO" id="GO:0000776">
    <property type="term" value="C:kinetochore"/>
    <property type="evidence" value="ECO:0007669"/>
    <property type="project" value="InterPro"/>
</dbReference>
<dbReference type="GO" id="GO:0019237">
    <property type="term" value="F:centromeric DNA binding"/>
    <property type="evidence" value="ECO:0007669"/>
    <property type="project" value="InterPro"/>
</dbReference>
<gene>
    <name evidence="9" type="ORF">M408DRAFT_326987</name>
</gene>
<accession>A0A0C3B6F4</accession>
<feature type="compositionally biased region" description="Low complexity" evidence="7">
    <location>
        <begin position="307"/>
        <end position="316"/>
    </location>
</feature>
<feature type="compositionally biased region" description="Low complexity" evidence="7">
    <location>
        <begin position="715"/>
        <end position="726"/>
    </location>
</feature>
<dbReference type="InterPro" id="IPR028386">
    <property type="entry name" value="CENP-C/Mif2/cnp3"/>
</dbReference>
<evidence type="ECO:0000313" key="9">
    <source>
        <dbReference type="EMBL" id="KIM32410.1"/>
    </source>
</evidence>
<feature type="domain" description="Mif2/CENP-C cupin" evidence="8">
    <location>
        <begin position="586"/>
        <end position="671"/>
    </location>
</feature>
<dbReference type="FunFam" id="2.60.120.10:FF:000033">
    <property type="entry name" value="Centromere protein C 1"/>
    <property type="match status" value="1"/>
</dbReference>
<evidence type="ECO:0000256" key="4">
    <source>
        <dbReference type="ARBA" id="ARBA00023242"/>
    </source>
</evidence>
<dbReference type="GO" id="GO:0051315">
    <property type="term" value="P:attachment of mitotic spindle microtubules to kinetochore"/>
    <property type="evidence" value="ECO:0007669"/>
    <property type="project" value="TreeGrafter"/>
</dbReference>
<reference evidence="10" key="2">
    <citation type="submission" date="2015-01" db="EMBL/GenBank/DDBJ databases">
        <title>Evolutionary Origins and Diversification of the Mycorrhizal Mutualists.</title>
        <authorList>
            <consortium name="DOE Joint Genome Institute"/>
            <consortium name="Mycorrhizal Genomics Consortium"/>
            <person name="Kohler A."/>
            <person name="Kuo A."/>
            <person name="Nagy L.G."/>
            <person name="Floudas D."/>
            <person name="Copeland A."/>
            <person name="Barry K.W."/>
            <person name="Cichocki N."/>
            <person name="Veneault-Fourrey C."/>
            <person name="LaButti K."/>
            <person name="Lindquist E.A."/>
            <person name="Lipzen A."/>
            <person name="Lundell T."/>
            <person name="Morin E."/>
            <person name="Murat C."/>
            <person name="Riley R."/>
            <person name="Ohm R."/>
            <person name="Sun H."/>
            <person name="Tunlid A."/>
            <person name="Henrissat B."/>
            <person name="Grigoriev I.V."/>
            <person name="Hibbett D.S."/>
            <person name="Martin F."/>
        </authorList>
    </citation>
    <scope>NUCLEOTIDE SEQUENCE [LARGE SCALE GENOMIC DNA]</scope>
    <source>
        <strain evidence="10">MAFF 305830</strain>
    </source>
</reference>
<dbReference type="CDD" id="cd06993">
    <property type="entry name" value="cupin_CENP-C_C"/>
    <property type="match status" value="1"/>
</dbReference>
<reference evidence="9 10" key="1">
    <citation type="submission" date="2014-04" db="EMBL/GenBank/DDBJ databases">
        <authorList>
            <consortium name="DOE Joint Genome Institute"/>
            <person name="Kuo A."/>
            <person name="Zuccaro A."/>
            <person name="Kohler A."/>
            <person name="Nagy L.G."/>
            <person name="Floudas D."/>
            <person name="Copeland A."/>
            <person name="Barry K.W."/>
            <person name="Cichocki N."/>
            <person name="Veneault-Fourrey C."/>
            <person name="LaButti K."/>
            <person name="Lindquist E.A."/>
            <person name="Lipzen A."/>
            <person name="Lundell T."/>
            <person name="Morin E."/>
            <person name="Murat C."/>
            <person name="Sun H."/>
            <person name="Tunlid A."/>
            <person name="Henrissat B."/>
            <person name="Grigoriev I.V."/>
            <person name="Hibbett D.S."/>
            <person name="Martin F."/>
            <person name="Nordberg H.P."/>
            <person name="Cantor M.N."/>
            <person name="Hua S.X."/>
        </authorList>
    </citation>
    <scope>NUCLEOTIDE SEQUENCE [LARGE SCALE GENOMIC DNA]</scope>
    <source>
        <strain evidence="9 10">MAFF 305830</strain>
    </source>
</reference>
<evidence type="ECO:0000256" key="2">
    <source>
        <dbReference type="ARBA" id="ARBA00010291"/>
    </source>
</evidence>
<keyword evidence="4" id="KW-0539">Nucleus</keyword>
<dbReference type="AlphaFoldDB" id="A0A0C3B6F4"/>
<dbReference type="InterPro" id="IPR014710">
    <property type="entry name" value="RmlC-like_jellyroll"/>
</dbReference>
<feature type="compositionally biased region" description="Polar residues" evidence="7">
    <location>
        <begin position="97"/>
        <end position="113"/>
    </location>
</feature>
<evidence type="ECO:0000256" key="1">
    <source>
        <dbReference type="ARBA" id="ARBA00004123"/>
    </source>
</evidence>
<keyword evidence="10" id="KW-1185">Reference proteome</keyword>
<feature type="region of interest" description="Disordered" evidence="7">
    <location>
        <begin position="498"/>
        <end position="536"/>
    </location>
</feature>
<dbReference type="STRING" id="933852.A0A0C3B6F4"/>
<feature type="region of interest" description="Disordered" evidence="7">
    <location>
        <begin position="683"/>
        <end position="744"/>
    </location>
</feature>
<dbReference type="EMBL" id="KN824280">
    <property type="protein sequence ID" value="KIM32410.1"/>
    <property type="molecule type" value="Genomic_DNA"/>
</dbReference>
<dbReference type="InterPro" id="IPR011051">
    <property type="entry name" value="RmlC_Cupin_sf"/>
</dbReference>
<dbReference type="Pfam" id="PF11699">
    <property type="entry name" value="CENP-C_C"/>
    <property type="match status" value="1"/>
</dbReference>